<dbReference type="CDD" id="cd04301">
    <property type="entry name" value="NAT_SF"/>
    <property type="match status" value="1"/>
</dbReference>
<feature type="domain" description="N-acetyltransferase" evidence="9">
    <location>
        <begin position="3"/>
        <end position="159"/>
    </location>
</feature>
<comment type="catalytic activity">
    <reaction evidence="7 8">
        <text>L-2,4-diaminobutanoate + acetyl-CoA = (2S)-4-acetamido-2-aminobutanoate + CoA + H(+)</text>
        <dbReference type="Rhea" id="RHEA:16901"/>
        <dbReference type="ChEBI" id="CHEBI:15378"/>
        <dbReference type="ChEBI" id="CHEBI:57287"/>
        <dbReference type="ChEBI" id="CHEBI:57288"/>
        <dbReference type="ChEBI" id="CHEBI:58761"/>
        <dbReference type="ChEBI" id="CHEBI:58929"/>
        <dbReference type="EC" id="2.3.1.178"/>
    </reaction>
</comment>
<evidence type="ECO:0000313" key="10">
    <source>
        <dbReference type="EMBL" id="QEQ95359.1"/>
    </source>
</evidence>
<dbReference type="GO" id="GO:0019491">
    <property type="term" value="P:ectoine biosynthetic process"/>
    <property type="evidence" value="ECO:0007669"/>
    <property type="project" value="UniProtKB-UniPathway"/>
</dbReference>
<dbReference type="EMBL" id="CP043869">
    <property type="protein sequence ID" value="QEQ95359.1"/>
    <property type="molecule type" value="Genomic_DNA"/>
</dbReference>
<keyword evidence="6 8" id="KW-0012">Acyltransferase</keyword>
<keyword evidence="5 8" id="KW-0808">Transferase</keyword>
<evidence type="ECO:0000256" key="2">
    <source>
        <dbReference type="ARBA" id="ARBA00010712"/>
    </source>
</evidence>
<dbReference type="UniPathway" id="UPA00067">
    <property type="reaction ID" value="UER00122"/>
</dbReference>
<dbReference type="GO" id="GO:0033816">
    <property type="term" value="F:diaminobutyrate acetyltransferase activity"/>
    <property type="evidence" value="ECO:0007669"/>
    <property type="project" value="UniProtKB-EC"/>
</dbReference>
<dbReference type="NCBIfam" id="TIGR02406">
    <property type="entry name" value="ectoine_EctA"/>
    <property type="match status" value="1"/>
</dbReference>
<reference evidence="10 11" key="1">
    <citation type="journal article" date="2019" name="Biochem. Eng. J.">
        <title>Metabolic engineering of the marine bacteria Neptunomonas concharum for the production of acetoin and meso-2,3-butanediol from acetate.</title>
        <authorList>
            <person name="Li W."/>
            <person name="Pu N."/>
            <person name="Liu C.-X."/>
            <person name="Yuan Q.-P."/>
            <person name="Li Z.-J."/>
        </authorList>
    </citation>
    <scope>NUCLEOTIDE SEQUENCE [LARGE SCALE GENOMIC DNA]</scope>
    <source>
        <strain evidence="10 11">JCM17730</strain>
    </source>
</reference>
<dbReference type="OrthoDB" id="2436196at2"/>
<comment type="function">
    <text evidence="8">Catalyzes the acetylation of L-2,4-diaminobutyrate (DABA) to gamma-N-acetyl-alpha,gamma-diaminobutyric acid (ADABA) with acetyl coenzyme A.</text>
</comment>
<gene>
    <name evidence="8 10" type="primary">ectA</name>
    <name evidence="10" type="ORF">F0U83_00820</name>
</gene>
<accession>A0A5P1R6L5</accession>
<evidence type="ECO:0000256" key="5">
    <source>
        <dbReference type="ARBA" id="ARBA00022679"/>
    </source>
</evidence>
<organism evidence="10 11">
    <name type="scientific">Neptunomonas concharum</name>
    <dbReference type="NCBI Taxonomy" id="1031538"/>
    <lineage>
        <taxon>Bacteria</taxon>
        <taxon>Pseudomonadati</taxon>
        <taxon>Pseudomonadota</taxon>
        <taxon>Gammaproteobacteria</taxon>
        <taxon>Oceanospirillales</taxon>
        <taxon>Oceanospirillaceae</taxon>
        <taxon>Neptunomonas</taxon>
    </lineage>
</organism>
<evidence type="ECO:0000256" key="6">
    <source>
        <dbReference type="ARBA" id="ARBA00023315"/>
    </source>
</evidence>
<dbReference type="InterPro" id="IPR012772">
    <property type="entry name" value="Ectoine_EctA"/>
</dbReference>
<proteinExistence type="inferred from homology"/>
<comment type="pathway">
    <text evidence="1 8">Amine and polyamine biosynthesis; ectoine biosynthesis; L-ectoine from L-aspartate 4-semialdehyde: step 2/3.</text>
</comment>
<dbReference type="PROSITE" id="PS51186">
    <property type="entry name" value="GNAT"/>
    <property type="match status" value="1"/>
</dbReference>
<evidence type="ECO:0000256" key="7">
    <source>
        <dbReference type="ARBA" id="ARBA00048924"/>
    </source>
</evidence>
<dbReference type="Pfam" id="PF00583">
    <property type="entry name" value="Acetyltransf_1"/>
    <property type="match status" value="1"/>
</dbReference>
<evidence type="ECO:0000256" key="1">
    <source>
        <dbReference type="ARBA" id="ARBA00004978"/>
    </source>
</evidence>
<dbReference type="Proteomes" id="UP000324760">
    <property type="component" value="Chromosome"/>
</dbReference>
<comment type="similarity">
    <text evidence="2 8">Belongs to the acetyltransferase family. EctA subfamily.</text>
</comment>
<dbReference type="InterPro" id="IPR016181">
    <property type="entry name" value="Acyl_CoA_acyltransferase"/>
</dbReference>
<dbReference type="InterPro" id="IPR017255">
    <property type="entry name" value="AcTrfase_GNAT_prd"/>
</dbReference>
<dbReference type="InterPro" id="IPR000182">
    <property type="entry name" value="GNAT_dom"/>
</dbReference>
<evidence type="ECO:0000256" key="4">
    <source>
        <dbReference type="ARBA" id="ARBA00017935"/>
    </source>
</evidence>
<dbReference type="PIRSF" id="PIRSF037663">
    <property type="entry name" value="Acetyltransf_GNAT_prd"/>
    <property type="match status" value="1"/>
</dbReference>
<evidence type="ECO:0000256" key="3">
    <source>
        <dbReference type="ARBA" id="ARBA00012355"/>
    </source>
</evidence>
<name>A0A5P1R6L5_9GAMM</name>
<dbReference type="SUPFAM" id="SSF55729">
    <property type="entry name" value="Acyl-CoA N-acyltransferases (Nat)"/>
    <property type="match status" value="1"/>
</dbReference>
<keyword evidence="11" id="KW-1185">Reference proteome</keyword>
<evidence type="ECO:0000313" key="11">
    <source>
        <dbReference type="Proteomes" id="UP000324760"/>
    </source>
</evidence>
<dbReference type="RefSeq" id="WP_138986062.1">
    <property type="nucleotide sequence ID" value="NZ_CP043869.1"/>
</dbReference>
<dbReference type="EC" id="2.3.1.178" evidence="3 8"/>
<sequence>MYITYRKPTPADGQAVYQLIQRCPPLDQNSLYCNLLQCRDFSDTSIIAQTEDGTIAGFISGYIPQSRPDTLFIWQVALSSEFRGQGIANTMLTELFRRDARLTHMETTISPSNQASRKLFTRFFKEHFTSVETKTLFKQGIHFNNDHEDEVLYLAGPAIRLDQQSA</sequence>
<dbReference type="KEGG" id="ncu:F0U83_00820"/>
<evidence type="ECO:0000256" key="8">
    <source>
        <dbReference type="RuleBase" id="RU365045"/>
    </source>
</evidence>
<protein>
    <recommendedName>
        <fullName evidence="4 8">L-2,4-diaminobutyric acid acetyltransferase</fullName>
        <shortName evidence="8">DABA acetyltransferase</shortName>
        <ecNumber evidence="3 8">2.3.1.178</ecNumber>
    </recommendedName>
</protein>
<dbReference type="AlphaFoldDB" id="A0A5P1R6L5"/>
<evidence type="ECO:0000259" key="9">
    <source>
        <dbReference type="PROSITE" id="PS51186"/>
    </source>
</evidence>
<dbReference type="Gene3D" id="3.40.630.30">
    <property type="match status" value="1"/>
</dbReference>